<name>A0A255YV32_9FLAO</name>
<dbReference type="InterPro" id="IPR036779">
    <property type="entry name" value="LysM_dom_sf"/>
</dbReference>
<evidence type="ECO:0000256" key="2">
    <source>
        <dbReference type="SAM" id="SignalP"/>
    </source>
</evidence>
<dbReference type="SMART" id="SM00257">
    <property type="entry name" value="LysM"/>
    <property type="match status" value="4"/>
</dbReference>
<dbReference type="RefSeq" id="WP_094416628.1">
    <property type="nucleotide sequence ID" value="NZ_NOXV01000302.1"/>
</dbReference>
<dbReference type="AlphaFoldDB" id="A0A255YV32"/>
<feature type="chain" id="PRO_5012400570" description="LysM domain-containing protein" evidence="2">
    <location>
        <begin position="20"/>
        <end position="359"/>
    </location>
</feature>
<accession>A0A255YV32</accession>
<keyword evidence="2" id="KW-0732">Signal</keyword>
<evidence type="ECO:0000256" key="1">
    <source>
        <dbReference type="SAM" id="MobiDB-lite"/>
    </source>
</evidence>
<dbReference type="OrthoDB" id="2149800at2"/>
<dbReference type="PROSITE" id="PS51782">
    <property type="entry name" value="LYSM"/>
    <property type="match status" value="4"/>
</dbReference>
<reference evidence="4 5" key="1">
    <citation type="submission" date="2017-07" db="EMBL/GenBank/DDBJ databases">
        <title>Flavobacterium cyanobacteriorum sp. nov., isolated from cyanobacterial aggregates in a eutrophic lake.</title>
        <authorList>
            <person name="Cai H."/>
        </authorList>
    </citation>
    <scope>NUCLEOTIDE SEQUENCE [LARGE SCALE GENOMIC DNA]</scope>
    <source>
        <strain evidence="4 5">TH021</strain>
    </source>
</reference>
<feature type="domain" description="LysM" evidence="3">
    <location>
        <begin position="225"/>
        <end position="269"/>
    </location>
</feature>
<sequence>MKAKLILVSSLLVANFAMAAPFQLPQQNSEKETSEQTAIHHVALGETMVIIAKKYMVLPQDIYELNPDAVNGISQGMMLRIPVGKKVKVQAEEKNLDYQVVDAATILKDKQKKQQEDVAYISEGAKIRQAYSPKTQSPVAESKPENVNHEVKPGETLSGLAKKYNTTIAEITSANSKMLKRGLQAGQVLVIPATHGEGPSAVPQVHVLASQKSEVAEMPVTDNPETHYVKPGETLHSLARKYGLTVAEITAANEKLLKRGLQAGQTLVIPGGNKTAETETVLKPEPVIVTNYASYSDEPVGTTEHKVVSGETLIGLAKKYNTTVDAITTANQKLLKKGLQAGQTLKIPVPVVIADNVKE</sequence>
<comment type="caution">
    <text evidence="4">The sequence shown here is derived from an EMBL/GenBank/DDBJ whole genome shotgun (WGS) entry which is preliminary data.</text>
</comment>
<proteinExistence type="predicted"/>
<dbReference type="Gene3D" id="3.10.350.10">
    <property type="entry name" value="LysM domain"/>
    <property type="match status" value="4"/>
</dbReference>
<feature type="domain" description="LysM" evidence="3">
    <location>
        <begin position="303"/>
        <end position="347"/>
    </location>
</feature>
<dbReference type="Proteomes" id="UP000216605">
    <property type="component" value="Unassembled WGS sequence"/>
</dbReference>
<dbReference type="EMBL" id="NOXV01000302">
    <property type="protein sequence ID" value="OYQ33031.1"/>
    <property type="molecule type" value="Genomic_DNA"/>
</dbReference>
<feature type="domain" description="LysM" evidence="3">
    <location>
        <begin position="38"/>
        <end position="89"/>
    </location>
</feature>
<evidence type="ECO:0000313" key="4">
    <source>
        <dbReference type="EMBL" id="OYQ33031.1"/>
    </source>
</evidence>
<keyword evidence="5" id="KW-1185">Reference proteome</keyword>
<feature type="compositionally biased region" description="Basic and acidic residues" evidence="1">
    <location>
        <begin position="142"/>
        <end position="152"/>
    </location>
</feature>
<evidence type="ECO:0000259" key="3">
    <source>
        <dbReference type="PROSITE" id="PS51782"/>
    </source>
</evidence>
<feature type="signal peptide" evidence="2">
    <location>
        <begin position="1"/>
        <end position="19"/>
    </location>
</feature>
<feature type="region of interest" description="Disordered" evidence="1">
    <location>
        <begin position="131"/>
        <end position="152"/>
    </location>
</feature>
<organism evidence="4 5">
    <name type="scientific">Flavobacterium cyanobacteriorum</name>
    <dbReference type="NCBI Taxonomy" id="2022802"/>
    <lineage>
        <taxon>Bacteria</taxon>
        <taxon>Pseudomonadati</taxon>
        <taxon>Bacteroidota</taxon>
        <taxon>Flavobacteriia</taxon>
        <taxon>Flavobacteriales</taxon>
        <taxon>Flavobacteriaceae</taxon>
        <taxon>Flavobacterium</taxon>
    </lineage>
</organism>
<dbReference type="SUPFAM" id="SSF54106">
    <property type="entry name" value="LysM domain"/>
    <property type="match status" value="4"/>
</dbReference>
<gene>
    <name evidence="4" type="ORF">CHU92_14015</name>
</gene>
<dbReference type="PANTHER" id="PTHR33734">
    <property type="entry name" value="LYSM DOMAIN-CONTAINING GPI-ANCHORED PROTEIN 2"/>
    <property type="match status" value="1"/>
</dbReference>
<feature type="domain" description="LysM" evidence="3">
    <location>
        <begin position="147"/>
        <end position="191"/>
    </location>
</feature>
<dbReference type="PANTHER" id="PTHR33734:SF22">
    <property type="entry name" value="MEMBRANE-BOUND LYTIC MUREIN TRANSGLYCOSYLASE D"/>
    <property type="match status" value="1"/>
</dbReference>
<evidence type="ECO:0000313" key="5">
    <source>
        <dbReference type="Proteomes" id="UP000216605"/>
    </source>
</evidence>
<dbReference type="Pfam" id="PF01476">
    <property type="entry name" value="LysM"/>
    <property type="match status" value="4"/>
</dbReference>
<dbReference type="GO" id="GO:0008932">
    <property type="term" value="F:lytic endotransglycosylase activity"/>
    <property type="evidence" value="ECO:0007669"/>
    <property type="project" value="TreeGrafter"/>
</dbReference>
<dbReference type="InterPro" id="IPR018392">
    <property type="entry name" value="LysM"/>
</dbReference>
<dbReference type="CDD" id="cd00118">
    <property type="entry name" value="LysM"/>
    <property type="match status" value="4"/>
</dbReference>
<protein>
    <recommendedName>
        <fullName evidence="3">LysM domain-containing protein</fullName>
    </recommendedName>
</protein>